<dbReference type="CDD" id="cd01650">
    <property type="entry name" value="RT_nLTR_like"/>
    <property type="match status" value="1"/>
</dbReference>
<feature type="domain" description="Reverse transcriptase" evidence="4">
    <location>
        <begin position="861"/>
        <end position="1122"/>
    </location>
</feature>
<proteinExistence type="predicted"/>
<evidence type="ECO:0000256" key="2">
    <source>
        <dbReference type="ARBA" id="ARBA00023128"/>
    </source>
</evidence>
<dbReference type="InterPro" id="IPR043502">
    <property type="entry name" value="DNA/RNA_pol_sf"/>
</dbReference>
<dbReference type="InterPro" id="IPR000477">
    <property type="entry name" value="RT_dom"/>
</dbReference>
<name>A0ABR0BEJ5_PURLI</name>
<organism evidence="5 6">
    <name type="scientific">Purpureocillium lilacinum</name>
    <name type="common">Paecilomyces lilacinus</name>
    <dbReference type="NCBI Taxonomy" id="33203"/>
    <lineage>
        <taxon>Eukaryota</taxon>
        <taxon>Fungi</taxon>
        <taxon>Dikarya</taxon>
        <taxon>Ascomycota</taxon>
        <taxon>Pezizomycotina</taxon>
        <taxon>Sordariomycetes</taxon>
        <taxon>Hypocreomycetidae</taxon>
        <taxon>Hypocreales</taxon>
        <taxon>Ophiocordycipitaceae</taxon>
        <taxon>Purpureocillium</taxon>
    </lineage>
</organism>
<dbReference type="EMBL" id="JAWRVI010000188">
    <property type="protein sequence ID" value="KAK4072818.1"/>
    <property type="molecule type" value="Genomic_DNA"/>
</dbReference>
<dbReference type="PANTHER" id="PTHR33481">
    <property type="entry name" value="REVERSE TRANSCRIPTASE"/>
    <property type="match status" value="1"/>
</dbReference>
<dbReference type="PANTHER" id="PTHR33481:SF1">
    <property type="entry name" value="ENDONUCLEASE_EXONUCLEASE_PHOSPHATASE DOMAIN-CONTAINING PROTEIN-RELATED"/>
    <property type="match status" value="1"/>
</dbReference>
<dbReference type="Proteomes" id="UP001287286">
    <property type="component" value="Unassembled WGS sequence"/>
</dbReference>
<feature type="region of interest" description="Disordered" evidence="3">
    <location>
        <begin position="1"/>
        <end position="72"/>
    </location>
</feature>
<accession>A0ABR0BEJ5</accession>
<evidence type="ECO:0000256" key="3">
    <source>
        <dbReference type="SAM" id="MobiDB-lite"/>
    </source>
</evidence>
<protein>
    <recommendedName>
        <fullName evidence="4">Reverse transcriptase domain-containing protein</fullName>
    </recommendedName>
</protein>
<evidence type="ECO:0000259" key="4">
    <source>
        <dbReference type="PROSITE" id="PS50878"/>
    </source>
</evidence>
<dbReference type="Pfam" id="PF14529">
    <property type="entry name" value="Exo_endo_phos_2"/>
    <property type="match status" value="1"/>
</dbReference>
<dbReference type="Gene3D" id="3.60.10.10">
    <property type="entry name" value="Endonuclease/exonuclease/phosphatase"/>
    <property type="match status" value="1"/>
</dbReference>
<sequence>MADPGGTQAGVGHFSPASRLMRSTRGTTPNGRVQDTLRSLENATAKVAERPARRSTRILGNENESGYAGDQKKTYKNGETGEAMLQRVLEALGQMGDDTICKQSNAVKGQEDLIRELQTQMKESSDELHRENREARVELQNTQKELQDTKEELKHIRNQLEALNAAAASNQSSPRASFAEVARSPPTSEPTNLRSLSMQSTPSSFSDTLYCTIDTARVEEANKSRAQAGQIRQAIESEMRAKQGQDAWRCAAVVKDARNTDRVKIICRDETELQQVKEAAQKTAVVGARVMRDQLYPVKVDNANRTAVLDTEGNVLAGAAEALGTENNVTIGKISWLSNRESGKAYGSMVVCVTKGADAKRLLDGHYFDLAGESAITNVFEPRLNVRKQEPVQLSLMNDADLKEFGVIAVSEPYARTVDGRVTTSPMGHRNWTKMVPTSTHNAPWPIRSLLWVRSDIEAEQMPIQSADLTAAVLRLPARDVLVVSVYVEWNNDQALTAAMTLLDGLIRKFRDGTGRRTDVVLAGDFNRHDFLWGGDEVSARRQGEGEPIIDLMSEHGLCSLLPRGTKTWQGPESESTIDLVLATSELADEMVACAIHPTEHGSDHRAIQTTFDVEMPERSAPERLLFKNAPWIMIAAKVEDDLRPLPWTVDVQTQADQLMRVVLEAIHELTPRAPPLPYAKRWWTKDLTRLRRAYTFWRNQARTQRRAGSARPDLEQRAKEAAKEYHDAIRKQKTSHWDEFVAEDVNIWKAAKYLKPSKDVADDKVPPLRRADGSTTGDKADQVEELLATFFPPLPARIEAEGERPQRAPVPMPDLTLEEIEEKVMAAKPWKAPGEDGLPAIVWKKLWHVVKYRVWTLFDSSIRDGVVPHQWRTAKIIPLKKPERGDYTVAKAWRPISLLSTLGKVLEAVVAERLSYAVEAYGLLPANHFGARKRRSADQALMLLQEQIYKAWRMGRVLSLISFDVKGAYNGVCKERLLERLRARGIPEGLVRWIGAFCSERSASIVVNGQASDRQALPQAGLPQGSPLSPILFLFFNADLVQRKISTAGGSVAFVDDYSAWVTGPTAEANRAGLESIINDALEWEKRSGATFEADKTTIIHFTRMAERNSETAYTIKGQEVKPTSSAKILGVIMDSELRYKEHMARAAAKGLSAAMDLRRLRMASPRMARQLFVATVAPTVDYASNVWSHTCGLREAAWLDKAQRVGAQAITGTFRTVATAVAEAEASIQHRQSFPMQLPAHAEIEALSEGVAFHWRRDDTWMYDTFHSSGDELRLGALVPSGSCL</sequence>
<dbReference type="SUPFAM" id="SSF56672">
    <property type="entry name" value="DNA/RNA polymerases"/>
    <property type="match status" value="1"/>
</dbReference>
<comment type="subcellular location">
    <subcellularLocation>
        <location evidence="1">Mitochondrion</location>
    </subcellularLocation>
</comment>
<feature type="region of interest" description="Disordered" evidence="3">
    <location>
        <begin position="166"/>
        <end position="202"/>
    </location>
</feature>
<feature type="compositionally biased region" description="Polar residues" evidence="3">
    <location>
        <begin position="185"/>
        <end position="202"/>
    </location>
</feature>
<keyword evidence="6" id="KW-1185">Reference proteome</keyword>
<dbReference type="SUPFAM" id="SSF56219">
    <property type="entry name" value="DNase I-like"/>
    <property type="match status" value="1"/>
</dbReference>
<dbReference type="InterPro" id="IPR005135">
    <property type="entry name" value="Endo/exonuclease/phosphatase"/>
</dbReference>
<dbReference type="InterPro" id="IPR036691">
    <property type="entry name" value="Endo/exonu/phosph_ase_sf"/>
</dbReference>
<evidence type="ECO:0000313" key="6">
    <source>
        <dbReference type="Proteomes" id="UP001287286"/>
    </source>
</evidence>
<dbReference type="PROSITE" id="PS50878">
    <property type="entry name" value="RT_POL"/>
    <property type="match status" value="1"/>
</dbReference>
<evidence type="ECO:0000256" key="1">
    <source>
        <dbReference type="ARBA" id="ARBA00004173"/>
    </source>
</evidence>
<feature type="compositionally biased region" description="Low complexity" evidence="3">
    <location>
        <begin position="166"/>
        <end position="177"/>
    </location>
</feature>
<gene>
    <name evidence="5" type="ORF">Purlil1_13254</name>
</gene>
<feature type="compositionally biased region" description="Polar residues" evidence="3">
    <location>
        <begin position="24"/>
        <end position="42"/>
    </location>
</feature>
<keyword evidence="2" id="KW-0496">Mitochondrion</keyword>
<evidence type="ECO:0000313" key="5">
    <source>
        <dbReference type="EMBL" id="KAK4072818.1"/>
    </source>
</evidence>
<reference evidence="5 6" key="1">
    <citation type="journal article" date="2024" name="Microbiol. Resour. Announc.">
        <title>Genome annotations for the ascomycete fungi Trichoderma harzianum, Trichoderma aggressivum, and Purpureocillium lilacinum.</title>
        <authorList>
            <person name="Beijen E.P.W."/>
            <person name="Ohm R.A."/>
        </authorList>
    </citation>
    <scope>NUCLEOTIDE SEQUENCE [LARGE SCALE GENOMIC DNA]</scope>
    <source>
        <strain evidence="5 6">CBS 150709</strain>
    </source>
</reference>
<comment type="caution">
    <text evidence="5">The sequence shown here is derived from an EMBL/GenBank/DDBJ whole genome shotgun (WGS) entry which is preliminary data.</text>
</comment>
<dbReference type="Pfam" id="PF00078">
    <property type="entry name" value="RVT_1"/>
    <property type="match status" value="1"/>
</dbReference>